<evidence type="ECO:0000313" key="3">
    <source>
        <dbReference type="Proteomes" id="UP001596523"/>
    </source>
</evidence>
<name>A0ABW2JB58_9ACTN</name>
<dbReference type="RefSeq" id="WP_381826115.1">
    <property type="nucleotide sequence ID" value="NZ_JBHTCF010000001.1"/>
</dbReference>
<keyword evidence="1" id="KW-1133">Transmembrane helix</keyword>
<evidence type="ECO:0000256" key="1">
    <source>
        <dbReference type="SAM" id="Phobius"/>
    </source>
</evidence>
<keyword evidence="1" id="KW-0812">Transmembrane</keyword>
<evidence type="ECO:0008006" key="4">
    <source>
        <dbReference type="Google" id="ProtNLM"/>
    </source>
</evidence>
<keyword evidence="3" id="KW-1185">Reference proteome</keyword>
<accession>A0ABW2JB58</accession>
<sequence>MSTEREIPQVRGTWHDRLTCGCLVALIAALCLVGVVFGVIVFQSGAAEREALEGLQASVADARDRLRSAAGDGALTDKEVREVLRMSQASERGTVRATNTVTIKALVHGTHASAVGGGEVSHCRAFRVTFSAEGATVSDRAAEGCNATPTTGSVSP</sequence>
<organism evidence="2 3">
    <name type="scientific">Streptomyces monticola</name>
    <dbReference type="NCBI Taxonomy" id="2666263"/>
    <lineage>
        <taxon>Bacteria</taxon>
        <taxon>Bacillati</taxon>
        <taxon>Actinomycetota</taxon>
        <taxon>Actinomycetes</taxon>
        <taxon>Kitasatosporales</taxon>
        <taxon>Streptomycetaceae</taxon>
        <taxon>Streptomyces</taxon>
    </lineage>
</organism>
<gene>
    <name evidence="2" type="ORF">ACFQVC_03110</name>
</gene>
<comment type="caution">
    <text evidence="2">The sequence shown here is derived from an EMBL/GenBank/DDBJ whole genome shotgun (WGS) entry which is preliminary data.</text>
</comment>
<dbReference type="EMBL" id="JBHTCF010000001">
    <property type="protein sequence ID" value="MFC7303206.1"/>
    <property type="molecule type" value="Genomic_DNA"/>
</dbReference>
<proteinExistence type="predicted"/>
<protein>
    <recommendedName>
        <fullName evidence="4">Flp pilus-assembly TadG-like N-terminal domain-containing protein</fullName>
    </recommendedName>
</protein>
<feature type="transmembrane region" description="Helical" evidence="1">
    <location>
        <begin position="21"/>
        <end position="42"/>
    </location>
</feature>
<evidence type="ECO:0000313" key="2">
    <source>
        <dbReference type="EMBL" id="MFC7303206.1"/>
    </source>
</evidence>
<dbReference type="Proteomes" id="UP001596523">
    <property type="component" value="Unassembled WGS sequence"/>
</dbReference>
<reference evidence="3" key="1">
    <citation type="journal article" date="2019" name="Int. J. Syst. Evol. Microbiol.">
        <title>The Global Catalogue of Microorganisms (GCM) 10K type strain sequencing project: providing services to taxonomists for standard genome sequencing and annotation.</title>
        <authorList>
            <consortium name="The Broad Institute Genomics Platform"/>
            <consortium name="The Broad Institute Genome Sequencing Center for Infectious Disease"/>
            <person name="Wu L."/>
            <person name="Ma J."/>
        </authorList>
    </citation>
    <scope>NUCLEOTIDE SEQUENCE [LARGE SCALE GENOMIC DNA]</scope>
    <source>
        <strain evidence="3">SYNS20</strain>
    </source>
</reference>
<keyword evidence="1" id="KW-0472">Membrane</keyword>